<comment type="caution">
    <text evidence="1">The sequence shown here is derived from an EMBL/GenBank/DDBJ whole genome shotgun (WGS) entry which is preliminary data.</text>
</comment>
<sequence length="357" mass="43225">MKLQLLYNEYLNLKFNRGLPSVQTDCFEYGLCEDDSAELFFVGRENESFIEWADELQPKDPNYTVNPDWKPLLSDFFEHLDVYDELILYYLLFTINKTMSIVKLNPYNAMNDFMKNYCFFQLTQLTHASRLNDEQRQQLRDFFFFFYLYTHPVNEETLYSFSFRGQDLVHTKTNIHMEHYFTVYHDYYSEHLDKYRDTLFIAPHEIAACKHLTMELLRSIVGKSPKLVMPPEEGLDDVLRLINDVDYLIHRYYENKTMVFGMMKAFLSDDRSNPYREHCFRTLLQNYVCYILYFKFDEINNLVDYFKGIPSWCETIINKIFTDAIFIQKIMRQNRIDITEYENVVEFFDEEARRIYL</sequence>
<reference evidence="1" key="1">
    <citation type="submission" date="2023-07" db="EMBL/GenBank/DDBJ databases">
        <authorList>
            <person name="Aktuganov G."/>
            <person name="Boyko T."/>
            <person name="Delegan Y."/>
            <person name="Galimzianova N."/>
            <person name="Gilvanova E."/>
            <person name="Korobov V."/>
            <person name="Kuzmina L."/>
            <person name="Melentiev A."/>
            <person name="Milman P."/>
            <person name="Ryabova A."/>
            <person name="Stupak E."/>
            <person name="Yasakov T."/>
            <person name="Zharikova N."/>
            <person name="Zhurenko E."/>
        </authorList>
    </citation>
    <scope>NUCLEOTIDE SEQUENCE</scope>
    <source>
        <strain evidence="1">IB-739</strain>
    </source>
</reference>
<dbReference type="Proteomes" id="UP001168883">
    <property type="component" value="Unassembled WGS sequence"/>
</dbReference>
<protein>
    <submittedName>
        <fullName evidence="1">Uncharacterized protein</fullName>
    </submittedName>
</protein>
<name>A0ABT8VDD4_9BACL</name>
<evidence type="ECO:0000313" key="2">
    <source>
        <dbReference type="Proteomes" id="UP001168883"/>
    </source>
</evidence>
<gene>
    <name evidence="1" type="ORF">Q3C12_18360</name>
</gene>
<dbReference type="EMBL" id="JAUMKJ010000022">
    <property type="protein sequence ID" value="MDO3678974.1"/>
    <property type="molecule type" value="Genomic_DNA"/>
</dbReference>
<evidence type="ECO:0000313" key="1">
    <source>
        <dbReference type="EMBL" id="MDO3678974.1"/>
    </source>
</evidence>
<organism evidence="1 2">
    <name type="scientific">Paenibacillus ehimensis</name>
    <dbReference type="NCBI Taxonomy" id="79264"/>
    <lineage>
        <taxon>Bacteria</taxon>
        <taxon>Bacillati</taxon>
        <taxon>Bacillota</taxon>
        <taxon>Bacilli</taxon>
        <taxon>Bacillales</taxon>
        <taxon>Paenibacillaceae</taxon>
        <taxon>Paenibacillus</taxon>
    </lineage>
</organism>
<dbReference type="RefSeq" id="WP_302879159.1">
    <property type="nucleotide sequence ID" value="NZ_JAUMKJ010000022.1"/>
</dbReference>
<proteinExistence type="predicted"/>
<keyword evidence="2" id="KW-1185">Reference proteome</keyword>
<accession>A0ABT8VDD4</accession>